<evidence type="ECO:0000256" key="4">
    <source>
        <dbReference type="ARBA" id="ARBA00023277"/>
    </source>
</evidence>
<dbReference type="EMBL" id="JADCKB010000020">
    <property type="protein sequence ID" value="MBE5040688.1"/>
    <property type="molecule type" value="Genomic_DNA"/>
</dbReference>
<dbReference type="RefSeq" id="WP_226393242.1">
    <property type="nucleotide sequence ID" value="NZ_JADCKB010000020.1"/>
</dbReference>
<evidence type="ECO:0000256" key="3">
    <source>
        <dbReference type="ARBA" id="ARBA00022801"/>
    </source>
</evidence>
<keyword evidence="5 7" id="KW-0326">Glycosidase</keyword>
<reference evidence="8" key="1">
    <citation type="submission" date="2020-10" db="EMBL/GenBank/DDBJ databases">
        <title>ChiBAC.</title>
        <authorList>
            <person name="Zenner C."/>
            <person name="Hitch T.C.A."/>
            <person name="Clavel T."/>
        </authorList>
    </citation>
    <scope>NUCLEOTIDE SEQUENCE</scope>
    <source>
        <strain evidence="8">DSM 107454</strain>
    </source>
</reference>
<evidence type="ECO:0000256" key="5">
    <source>
        <dbReference type="ARBA" id="ARBA00023295"/>
    </source>
</evidence>
<evidence type="ECO:0000313" key="9">
    <source>
        <dbReference type="Proteomes" id="UP000806542"/>
    </source>
</evidence>
<evidence type="ECO:0000256" key="6">
    <source>
        <dbReference type="PIRSR" id="PIRSR606710-2"/>
    </source>
</evidence>
<evidence type="ECO:0000313" key="8">
    <source>
        <dbReference type="EMBL" id="MBE5040688.1"/>
    </source>
</evidence>
<proteinExistence type="inferred from homology"/>
<organism evidence="8 9">
    <name type="scientific">Ructibacterium gallinarum</name>
    <dbReference type="NCBI Taxonomy" id="2779355"/>
    <lineage>
        <taxon>Bacteria</taxon>
        <taxon>Bacillati</taxon>
        <taxon>Bacillota</taxon>
        <taxon>Clostridia</taxon>
        <taxon>Eubacteriales</taxon>
        <taxon>Oscillospiraceae</taxon>
        <taxon>Ructibacterium</taxon>
    </lineage>
</organism>
<dbReference type="InterPro" id="IPR052176">
    <property type="entry name" value="Glycosyl_Hydrlase_43_Enz"/>
</dbReference>
<dbReference type="Gene3D" id="2.115.10.20">
    <property type="entry name" value="Glycosyl hydrolase domain, family 43"/>
    <property type="match status" value="1"/>
</dbReference>
<comment type="caution">
    <text evidence="8">The sequence shown here is derived from an EMBL/GenBank/DDBJ whole genome shotgun (WGS) entry which is preliminary data.</text>
</comment>
<dbReference type="PANTHER" id="PTHR43772">
    <property type="entry name" value="ENDO-1,4-BETA-XYLANASE"/>
    <property type="match status" value="1"/>
</dbReference>
<dbReference type="SUPFAM" id="SSF75005">
    <property type="entry name" value="Arabinanase/levansucrase/invertase"/>
    <property type="match status" value="1"/>
</dbReference>
<keyword evidence="2" id="KW-0858">Xylan degradation</keyword>
<sequence length="293" mass="33341">MSICIIESNVDRLRDPFVLVENGKYYMYGTDWIAYKSNGDLTRWEKIKGELVIVPPNCGGNKWAPEVYRYKGEYYMFTTYYSLLTKHRGCTVMKADSPEGPFSEISGGHITPVDWDSIDGTFFVDDDGQPWMVFVHEWTSTDDGIGRMAAAKLADDLTHFISEPIELFRADSPKWSSNRVTDGCFMYTMSDGRLLMIWSNFEGDENYCVGIAHSNNGKVDGEWIQEENLLFSKKISGKYDGGHGMIFTGLDEKKYLSIHSPQDTSNKMLKEKPVFIPIVEKNGSIECEKIVNE</sequence>
<dbReference type="InterPro" id="IPR023296">
    <property type="entry name" value="Glyco_hydro_beta-prop_sf"/>
</dbReference>
<evidence type="ECO:0000256" key="2">
    <source>
        <dbReference type="ARBA" id="ARBA00022651"/>
    </source>
</evidence>
<accession>A0A9D5M370</accession>
<name>A0A9D5M370_9FIRM</name>
<evidence type="ECO:0000256" key="7">
    <source>
        <dbReference type="RuleBase" id="RU361187"/>
    </source>
</evidence>
<comment type="similarity">
    <text evidence="1 7">Belongs to the glycosyl hydrolase 43 family.</text>
</comment>
<keyword evidence="4" id="KW-0119">Carbohydrate metabolism</keyword>
<keyword evidence="9" id="KW-1185">Reference proteome</keyword>
<dbReference type="AlphaFoldDB" id="A0A9D5M370"/>
<keyword evidence="2" id="KW-0624">Polysaccharide degradation</keyword>
<gene>
    <name evidence="8" type="ORF">INF28_09465</name>
</gene>
<dbReference type="Proteomes" id="UP000806542">
    <property type="component" value="Unassembled WGS sequence"/>
</dbReference>
<dbReference type="PANTHER" id="PTHR43772:SF2">
    <property type="entry name" value="PUTATIVE (AFU_ORTHOLOGUE AFUA_2G04480)-RELATED"/>
    <property type="match status" value="1"/>
</dbReference>
<dbReference type="GO" id="GO:0004553">
    <property type="term" value="F:hydrolase activity, hydrolyzing O-glycosyl compounds"/>
    <property type="evidence" value="ECO:0007669"/>
    <property type="project" value="InterPro"/>
</dbReference>
<dbReference type="InterPro" id="IPR006710">
    <property type="entry name" value="Glyco_hydro_43"/>
</dbReference>
<feature type="site" description="Important for catalytic activity, responsible for pKa modulation of the active site Glu and correct orientation of both the proton donor and substrate" evidence="6">
    <location>
        <position position="119"/>
    </location>
</feature>
<dbReference type="Pfam" id="PF04616">
    <property type="entry name" value="Glyco_hydro_43"/>
    <property type="match status" value="1"/>
</dbReference>
<keyword evidence="3 7" id="KW-0378">Hydrolase</keyword>
<protein>
    <submittedName>
        <fullName evidence="8">Family 43 glycosylhydrolase</fullName>
    </submittedName>
</protein>
<evidence type="ECO:0000256" key="1">
    <source>
        <dbReference type="ARBA" id="ARBA00009865"/>
    </source>
</evidence>
<dbReference type="GO" id="GO:0045493">
    <property type="term" value="P:xylan catabolic process"/>
    <property type="evidence" value="ECO:0007669"/>
    <property type="project" value="UniProtKB-KW"/>
</dbReference>